<dbReference type="Pfam" id="PF12152">
    <property type="entry name" value="eIF_4G1"/>
    <property type="match status" value="1"/>
</dbReference>
<organism evidence="2 3">
    <name type="scientific">Suillus subaureus</name>
    <dbReference type="NCBI Taxonomy" id="48587"/>
    <lineage>
        <taxon>Eukaryota</taxon>
        <taxon>Fungi</taxon>
        <taxon>Dikarya</taxon>
        <taxon>Basidiomycota</taxon>
        <taxon>Agaricomycotina</taxon>
        <taxon>Agaricomycetes</taxon>
        <taxon>Agaricomycetidae</taxon>
        <taxon>Boletales</taxon>
        <taxon>Suillineae</taxon>
        <taxon>Suillaceae</taxon>
        <taxon>Suillus</taxon>
    </lineage>
</organism>
<sequence length="83" mass="9482">MSPPTEIPRKPPSPYPPYFICASPSALLTARVIENLSEVAHPESPRVGFNANVRDGQFRYDRDFLMQFMYMYKEKPSTSIPSD</sequence>
<dbReference type="InterPro" id="IPR022745">
    <property type="entry name" value="eIF4G1_eIF4E-bd"/>
</dbReference>
<evidence type="ECO:0000313" key="2">
    <source>
        <dbReference type="EMBL" id="KAG1792847.1"/>
    </source>
</evidence>
<evidence type="ECO:0000313" key="3">
    <source>
        <dbReference type="Proteomes" id="UP000807769"/>
    </source>
</evidence>
<name>A0A9P7DGS9_9AGAM</name>
<comment type="caution">
    <text evidence="2">The sequence shown here is derived from an EMBL/GenBank/DDBJ whole genome shotgun (WGS) entry which is preliminary data.</text>
</comment>
<feature type="non-terminal residue" evidence="2">
    <location>
        <position position="1"/>
    </location>
</feature>
<dbReference type="Gene3D" id="1.20.970.30">
    <property type="entry name" value="eIF4G, eIF4E-binding domain"/>
    <property type="match status" value="1"/>
</dbReference>
<dbReference type="RefSeq" id="XP_041184954.1">
    <property type="nucleotide sequence ID" value="XM_041329244.1"/>
</dbReference>
<gene>
    <name evidence="2" type="ORF">BJ212DRAFT_1211782</name>
</gene>
<dbReference type="GeneID" id="64623261"/>
<dbReference type="SUPFAM" id="SSF101489">
    <property type="entry name" value="Eukaryotic initiation factor 4f subunit eIF4g, eIF4e-binding domain"/>
    <property type="match status" value="1"/>
</dbReference>
<evidence type="ECO:0000259" key="1">
    <source>
        <dbReference type="Pfam" id="PF12152"/>
    </source>
</evidence>
<dbReference type="OrthoDB" id="514777at2759"/>
<keyword evidence="3" id="KW-1185">Reference proteome</keyword>
<feature type="domain" description="Eukaryotic translation initiation factor 4G1 eIF4E-binding" evidence="1">
    <location>
        <begin position="24"/>
        <end position="77"/>
    </location>
</feature>
<dbReference type="Proteomes" id="UP000807769">
    <property type="component" value="Unassembled WGS sequence"/>
</dbReference>
<dbReference type="InterPro" id="IPR036211">
    <property type="entry name" value="eIF4G_eIF4E-bd_sf"/>
</dbReference>
<accession>A0A9P7DGS9</accession>
<proteinExistence type="predicted"/>
<protein>
    <recommendedName>
        <fullName evidence="1">Eukaryotic translation initiation factor 4G1 eIF4E-binding domain-containing protein</fullName>
    </recommendedName>
</protein>
<reference evidence="2" key="1">
    <citation type="journal article" date="2020" name="New Phytol.">
        <title>Comparative genomics reveals dynamic genome evolution in host specialist ectomycorrhizal fungi.</title>
        <authorList>
            <person name="Lofgren L.A."/>
            <person name="Nguyen N.H."/>
            <person name="Vilgalys R."/>
            <person name="Ruytinx J."/>
            <person name="Liao H.L."/>
            <person name="Branco S."/>
            <person name="Kuo A."/>
            <person name="LaButti K."/>
            <person name="Lipzen A."/>
            <person name="Andreopoulos W."/>
            <person name="Pangilinan J."/>
            <person name="Riley R."/>
            <person name="Hundley H."/>
            <person name="Na H."/>
            <person name="Barry K."/>
            <person name="Grigoriev I.V."/>
            <person name="Stajich J.E."/>
            <person name="Kennedy P.G."/>
        </authorList>
    </citation>
    <scope>NUCLEOTIDE SEQUENCE</scope>
    <source>
        <strain evidence="2">MN1</strain>
    </source>
</reference>
<dbReference type="EMBL" id="JABBWG010000483">
    <property type="protein sequence ID" value="KAG1792847.1"/>
    <property type="molecule type" value="Genomic_DNA"/>
</dbReference>
<dbReference type="AlphaFoldDB" id="A0A9P7DGS9"/>